<dbReference type="RefSeq" id="WP_184184279.1">
    <property type="nucleotide sequence ID" value="NZ_JACHLE010000001.1"/>
</dbReference>
<dbReference type="AlphaFoldDB" id="A0A840KBJ1"/>
<keyword evidence="1 2" id="KW-0732">Signal</keyword>
<comment type="caution">
    <text evidence="4">The sequence shown here is derived from an EMBL/GenBank/DDBJ whole genome shotgun (WGS) entry which is preliminary data.</text>
</comment>
<feature type="chain" id="PRO_5032904127" description="Secretion system C-terminal sorting domain-containing protein" evidence="2">
    <location>
        <begin position="17"/>
        <end position="229"/>
    </location>
</feature>
<accession>A0A840KBJ1</accession>
<evidence type="ECO:0000259" key="3">
    <source>
        <dbReference type="Pfam" id="PF18962"/>
    </source>
</evidence>
<reference evidence="4 5" key="1">
    <citation type="submission" date="2020-08" db="EMBL/GenBank/DDBJ databases">
        <title>Functional genomics of gut bacteria from endangered species of beetles.</title>
        <authorList>
            <person name="Carlos-Shanley C."/>
        </authorList>
    </citation>
    <scope>NUCLEOTIDE SEQUENCE [LARGE SCALE GENOMIC DNA]</scope>
    <source>
        <strain evidence="4 5">S00151</strain>
    </source>
</reference>
<feature type="signal peptide" evidence="2">
    <location>
        <begin position="1"/>
        <end position="16"/>
    </location>
</feature>
<dbReference type="InterPro" id="IPR026444">
    <property type="entry name" value="Secre_tail"/>
</dbReference>
<proteinExistence type="predicted"/>
<gene>
    <name evidence="4" type="ORF">HNP38_000620</name>
</gene>
<organism evidence="4 5">
    <name type="scientific">Chryseobacterium defluvii</name>
    <dbReference type="NCBI Taxonomy" id="160396"/>
    <lineage>
        <taxon>Bacteria</taxon>
        <taxon>Pseudomonadati</taxon>
        <taxon>Bacteroidota</taxon>
        <taxon>Flavobacteriia</taxon>
        <taxon>Flavobacteriales</taxon>
        <taxon>Weeksellaceae</taxon>
        <taxon>Chryseobacterium group</taxon>
        <taxon>Chryseobacterium</taxon>
    </lineage>
</organism>
<evidence type="ECO:0000256" key="2">
    <source>
        <dbReference type="SAM" id="SignalP"/>
    </source>
</evidence>
<evidence type="ECO:0000256" key="1">
    <source>
        <dbReference type="ARBA" id="ARBA00022729"/>
    </source>
</evidence>
<dbReference type="EMBL" id="JACHLE010000001">
    <property type="protein sequence ID" value="MBB4805348.1"/>
    <property type="molecule type" value="Genomic_DNA"/>
</dbReference>
<dbReference type="Pfam" id="PF18962">
    <property type="entry name" value="Por_Secre_tail"/>
    <property type="match status" value="1"/>
</dbReference>
<sequence length="229" mass="25999">MKKVLFFLFVYSFLSAQNPELFSNSWYISKMVINGQTTTTPAMDAVLPPSSFTADGFYSIYYNYANSNITFSGTSDSFTKNSTVCSLADYLGTNYAAVQDYDMKNCNFYMNSVIGNVFNYEINSAGSTKTLIITDTTTGDKVYYNNSFLSTQDDAVKKSFSVYPNPAKEYLNIKNIDRNLAVKIYDMTGKLVYKDTSDHTTMKIDIRILQKGQYILLIGDYKPYTFIRE</sequence>
<name>A0A840KBJ1_9FLAO</name>
<dbReference type="Proteomes" id="UP000592180">
    <property type="component" value="Unassembled WGS sequence"/>
</dbReference>
<evidence type="ECO:0000313" key="5">
    <source>
        <dbReference type="Proteomes" id="UP000592180"/>
    </source>
</evidence>
<keyword evidence="5" id="KW-1185">Reference proteome</keyword>
<dbReference type="NCBIfam" id="TIGR04183">
    <property type="entry name" value="Por_Secre_tail"/>
    <property type="match status" value="1"/>
</dbReference>
<feature type="domain" description="Secretion system C-terminal sorting" evidence="3">
    <location>
        <begin position="162"/>
        <end position="219"/>
    </location>
</feature>
<protein>
    <recommendedName>
        <fullName evidence="3">Secretion system C-terminal sorting domain-containing protein</fullName>
    </recommendedName>
</protein>
<evidence type="ECO:0000313" key="4">
    <source>
        <dbReference type="EMBL" id="MBB4805348.1"/>
    </source>
</evidence>